<comment type="caution">
    <text evidence="1">The sequence shown here is derived from an EMBL/GenBank/DDBJ whole genome shotgun (WGS) entry which is preliminary data.</text>
</comment>
<organism evidence="1 2">
    <name type="scientific">Trifolium medium</name>
    <dbReference type="NCBI Taxonomy" id="97028"/>
    <lineage>
        <taxon>Eukaryota</taxon>
        <taxon>Viridiplantae</taxon>
        <taxon>Streptophyta</taxon>
        <taxon>Embryophyta</taxon>
        <taxon>Tracheophyta</taxon>
        <taxon>Spermatophyta</taxon>
        <taxon>Magnoliopsida</taxon>
        <taxon>eudicotyledons</taxon>
        <taxon>Gunneridae</taxon>
        <taxon>Pentapetalae</taxon>
        <taxon>rosids</taxon>
        <taxon>fabids</taxon>
        <taxon>Fabales</taxon>
        <taxon>Fabaceae</taxon>
        <taxon>Papilionoideae</taxon>
        <taxon>50 kb inversion clade</taxon>
        <taxon>NPAAA clade</taxon>
        <taxon>Hologalegina</taxon>
        <taxon>IRL clade</taxon>
        <taxon>Trifolieae</taxon>
        <taxon>Trifolium</taxon>
    </lineage>
</organism>
<evidence type="ECO:0000313" key="2">
    <source>
        <dbReference type="Proteomes" id="UP000265520"/>
    </source>
</evidence>
<keyword evidence="2" id="KW-1185">Reference proteome</keyword>
<protein>
    <submittedName>
        <fullName evidence="1">Uncharacterized protein</fullName>
    </submittedName>
</protein>
<proteinExistence type="predicted"/>
<name>A0A392QZC3_9FABA</name>
<sequence length="57" mass="6926">KWLRFSMLPLLKTVRFQIVAGLNRYQKKDRCLSFSTDYQAMPFTTRRLSEQWSQRVV</sequence>
<evidence type="ECO:0000313" key="1">
    <source>
        <dbReference type="EMBL" id="MCI29658.1"/>
    </source>
</evidence>
<reference evidence="1 2" key="1">
    <citation type="journal article" date="2018" name="Front. Plant Sci.">
        <title>Red Clover (Trifolium pratense) and Zigzag Clover (T. medium) - A Picture of Genomic Similarities and Differences.</title>
        <authorList>
            <person name="Dluhosova J."/>
            <person name="Istvanek J."/>
            <person name="Nedelnik J."/>
            <person name="Repkova J."/>
        </authorList>
    </citation>
    <scope>NUCLEOTIDE SEQUENCE [LARGE SCALE GENOMIC DNA]</scope>
    <source>
        <strain evidence="2">cv. 10/8</strain>
        <tissue evidence="1">Leaf</tissue>
    </source>
</reference>
<feature type="non-terminal residue" evidence="1">
    <location>
        <position position="1"/>
    </location>
</feature>
<accession>A0A392QZC3</accession>
<dbReference type="EMBL" id="LXQA010174049">
    <property type="protein sequence ID" value="MCI29658.1"/>
    <property type="molecule type" value="Genomic_DNA"/>
</dbReference>
<dbReference type="Proteomes" id="UP000265520">
    <property type="component" value="Unassembled WGS sequence"/>
</dbReference>
<dbReference type="AlphaFoldDB" id="A0A392QZC3"/>